<accession>A0ABR7RNS9</accession>
<dbReference type="EMBL" id="JACTVA010000029">
    <property type="protein sequence ID" value="MBC9208265.1"/>
    <property type="molecule type" value="Genomic_DNA"/>
</dbReference>
<feature type="transmembrane region" description="Helical" evidence="2">
    <location>
        <begin position="32"/>
        <end position="53"/>
    </location>
</feature>
<protein>
    <submittedName>
        <fullName evidence="3">Uncharacterized protein</fullName>
    </submittedName>
</protein>
<keyword evidence="2" id="KW-0812">Transmembrane</keyword>
<evidence type="ECO:0000313" key="3">
    <source>
        <dbReference type="EMBL" id="MBC9208265.1"/>
    </source>
</evidence>
<organism evidence="3 4">
    <name type="scientific">Teichococcus aerophilus</name>
    <dbReference type="NCBI Taxonomy" id="1224513"/>
    <lineage>
        <taxon>Bacteria</taxon>
        <taxon>Pseudomonadati</taxon>
        <taxon>Pseudomonadota</taxon>
        <taxon>Alphaproteobacteria</taxon>
        <taxon>Acetobacterales</taxon>
        <taxon>Roseomonadaceae</taxon>
        <taxon>Roseomonas</taxon>
    </lineage>
</organism>
<evidence type="ECO:0000256" key="1">
    <source>
        <dbReference type="SAM" id="MobiDB-lite"/>
    </source>
</evidence>
<feature type="region of interest" description="Disordered" evidence="1">
    <location>
        <begin position="1"/>
        <end position="25"/>
    </location>
</feature>
<keyword evidence="2" id="KW-1133">Transmembrane helix</keyword>
<proteinExistence type="predicted"/>
<name>A0ABR7RNS9_9PROT</name>
<dbReference type="RefSeq" id="WP_187785426.1">
    <property type="nucleotide sequence ID" value="NZ_JACTVA010000029.1"/>
</dbReference>
<evidence type="ECO:0000313" key="4">
    <source>
        <dbReference type="Proteomes" id="UP000626026"/>
    </source>
</evidence>
<sequence length="347" mass="37729">MADSSDDTVRLPPAQAARGLQPAGAAPRPVRFGWPVLGCAAMVAAGLAGWWLWPQAAAPVPPATVVDAEISPPPQALALPLDTPPARQPAAAPPTVPLLDEAAIAAHRADRPVLLRLAENPRIFVLDFPDLASQGAALNRVAAFVEKAGTPRDRVLTEAEMQVVLARQGERADHYYYGHDYRGSDLARFFAFAARDGVALTAGEAWVAEQLRLAQQWERTGEVALISIVAPGGDVDTAARRTTLRHEIGHGHDFTLPFYGAHVRRTWHEALTEQERAAFRTFLGREGYDTGNDDLMAAEMQAYLLFTPDRRFFSPDMAGLTEDKADDLRDMLRDRATFDGGLPIDPS</sequence>
<reference evidence="3 4" key="1">
    <citation type="journal article" date="2013" name="Int. J. Syst. Evol. Microbiol.">
        <title>Roseomonas aerophila sp. nov., isolated from air.</title>
        <authorList>
            <person name="Kim S.J."/>
            <person name="Weon H.Y."/>
            <person name="Ahn J.H."/>
            <person name="Hong S.B."/>
            <person name="Seok S.J."/>
            <person name="Whang K.S."/>
            <person name="Kwon S.W."/>
        </authorList>
    </citation>
    <scope>NUCLEOTIDE SEQUENCE [LARGE SCALE GENOMIC DNA]</scope>
    <source>
        <strain evidence="3 4">NBRC 108923</strain>
    </source>
</reference>
<keyword evidence="2" id="KW-0472">Membrane</keyword>
<comment type="caution">
    <text evidence="3">The sequence shown here is derived from an EMBL/GenBank/DDBJ whole genome shotgun (WGS) entry which is preliminary data.</text>
</comment>
<gene>
    <name evidence="3" type="ORF">IBL26_15580</name>
</gene>
<dbReference type="Proteomes" id="UP000626026">
    <property type="component" value="Unassembled WGS sequence"/>
</dbReference>
<evidence type="ECO:0000256" key="2">
    <source>
        <dbReference type="SAM" id="Phobius"/>
    </source>
</evidence>
<keyword evidence="4" id="KW-1185">Reference proteome</keyword>